<gene>
    <name evidence="4" type="ORF">E5S66_03935</name>
</gene>
<organism evidence="4 5">
    <name type="scientific">Thermomonas fusca</name>
    <dbReference type="NCBI Taxonomy" id="215690"/>
    <lineage>
        <taxon>Bacteria</taxon>
        <taxon>Pseudomonadati</taxon>
        <taxon>Pseudomonadota</taxon>
        <taxon>Gammaproteobacteria</taxon>
        <taxon>Lysobacterales</taxon>
        <taxon>Lysobacteraceae</taxon>
        <taxon>Thermomonas</taxon>
    </lineage>
</organism>
<accession>A0A5R9PI49</accession>
<dbReference type="RefSeq" id="WP_138347657.1">
    <property type="nucleotide sequence ID" value="NZ_SROY01000001.1"/>
</dbReference>
<dbReference type="Proteomes" id="UP000308508">
    <property type="component" value="Unassembled WGS sequence"/>
</dbReference>
<dbReference type="InterPro" id="IPR051012">
    <property type="entry name" value="CellSynth/LPSAsmb/PSIAsmb"/>
</dbReference>
<keyword evidence="2 3" id="KW-0802">TPR repeat</keyword>
<comment type="caution">
    <text evidence="4">The sequence shown here is derived from an EMBL/GenBank/DDBJ whole genome shotgun (WGS) entry which is preliminary data.</text>
</comment>
<evidence type="ECO:0000256" key="1">
    <source>
        <dbReference type="ARBA" id="ARBA00022737"/>
    </source>
</evidence>
<sequence length="368" mass="40446">MLEWVLSAALVMQPALQNKVGTAAGAVPLPAAVVALPEDLRNSFRREVIEATRFPEARLERLIEFVFDKNGLGIGYKADATLTIAEAVETRTANCLTSTMLVVALAREAGLTAHGQLVEGVPVWGAEGELVIQSRHANAIVDVGGRRRFVVDVDASGSEATRAVHPVEDTQLLASFYGNRAAELMLEGRYEAAKAWLDIAISHGPEDVALWNNAGVLSLRMGRPDEAEAWFLKVVQIAPDQVSALSNLVDFYRRQGDTAQMLEWRAKSERVLRKAPYHQYQLGWQSEMAGEPQVAARHYRQAIRLARGEHRFHFALARTYFAMGRLGKADRELAQAHALTQGTLRASYGDKLATLRTLRRGAGRSPGD</sequence>
<proteinExistence type="predicted"/>
<protein>
    <submittedName>
        <fullName evidence="4">Tetratricopeptide repeat protein</fullName>
    </submittedName>
</protein>
<keyword evidence="5" id="KW-1185">Reference proteome</keyword>
<reference evidence="4 5" key="1">
    <citation type="submission" date="2019-04" db="EMBL/GenBank/DDBJ databases">
        <authorList>
            <person name="Grouzdev D.S."/>
            <person name="Nazina T.N."/>
        </authorList>
    </citation>
    <scope>NUCLEOTIDE SEQUENCE [LARGE SCALE GENOMIC DNA]</scope>
    <source>
        <strain evidence="4 5">SHC 3-19</strain>
    </source>
</reference>
<feature type="repeat" description="TPR" evidence="3">
    <location>
        <begin position="208"/>
        <end position="241"/>
    </location>
</feature>
<dbReference type="PANTHER" id="PTHR45586">
    <property type="entry name" value="TPR REPEAT-CONTAINING PROTEIN PA4667"/>
    <property type="match status" value="1"/>
</dbReference>
<keyword evidence="1" id="KW-0677">Repeat</keyword>
<dbReference type="PROSITE" id="PS50005">
    <property type="entry name" value="TPR"/>
    <property type="match status" value="1"/>
</dbReference>
<dbReference type="EMBL" id="SROY01000001">
    <property type="protein sequence ID" value="TLX23179.1"/>
    <property type="molecule type" value="Genomic_DNA"/>
</dbReference>
<evidence type="ECO:0000256" key="2">
    <source>
        <dbReference type="ARBA" id="ARBA00022803"/>
    </source>
</evidence>
<dbReference type="InterPro" id="IPR019734">
    <property type="entry name" value="TPR_rpt"/>
</dbReference>
<name>A0A5R9PI49_9GAMM</name>
<dbReference type="AlphaFoldDB" id="A0A5R9PI49"/>
<evidence type="ECO:0000313" key="5">
    <source>
        <dbReference type="Proteomes" id="UP000308508"/>
    </source>
</evidence>
<evidence type="ECO:0000313" key="4">
    <source>
        <dbReference type="EMBL" id="TLX23179.1"/>
    </source>
</evidence>
<dbReference type="SMART" id="SM00028">
    <property type="entry name" value="TPR"/>
    <property type="match status" value="4"/>
</dbReference>
<dbReference type="Pfam" id="PF13432">
    <property type="entry name" value="TPR_16"/>
    <property type="match status" value="2"/>
</dbReference>
<evidence type="ECO:0000256" key="3">
    <source>
        <dbReference type="PROSITE-ProRule" id="PRU00339"/>
    </source>
</evidence>
<dbReference type="Gene3D" id="1.25.40.10">
    <property type="entry name" value="Tetratricopeptide repeat domain"/>
    <property type="match status" value="2"/>
</dbReference>
<dbReference type="PANTHER" id="PTHR45586:SF1">
    <property type="entry name" value="LIPOPOLYSACCHARIDE ASSEMBLY PROTEIN B"/>
    <property type="match status" value="1"/>
</dbReference>
<dbReference type="SUPFAM" id="SSF48452">
    <property type="entry name" value="TPR-like"/>
    <property type="match status" value="1"/>
</dbReference>
<dbReference type="InterPro" id="IPR011990">
    <property type="entry name" value="TPR-like_helical_dom_sf"/>
</dbReference>